<dbReference type="EMBL" id="BAAASZ010000030">
    <property type="protein sequence ID" value="GAA2455253.1"/>
    <property type="molecule type" value="Genomic_DNA"/>
</dbReference>
<evidence type="ECO:0008006" key="4">
    <source>
        <dbReference type="Google" id="ProtNLM"/>
    </source>
</evidence>
<proteinExistence type="predicted"/>
<comment type="caution">
    <text evidence="2">The sequence shown here is derived from an EMBL/GenBank/DDBJ whole genome shotgun (WGS) entry which is preliminary data.</text>
</comment>
<evidence type="ECO:0000313" key="3">
    <source>
        <dbReference type="Proteomes" id="UP001501638"/>
    </source>
</evidence>
<reference evidence="3" key="1">
    <citation type="journal article" date="2019" name="Int. J. Syst. Evol. Microbiol.">
        <title>The Global Catalogue of Microorganisms (GCM) 10K type strain sequencing project: providing services to taxonomists for standard genome sequencing and annotation.</title>
        <authorList>
            <consortium name="The Broad Institute Genomics Platform"/>
            <consortium name="The Broad Institute Genome Sequencing Center for Infectious Disease"/>
            <person name="Wu L."/>
            <person name="Ma J."/>
        </authorList>
    </citation>
    <scope>NUCLEOTIDE SEQUENCE [LARGE SCALE GENOMIC DNA]</scope>
    <source>
        <strain evidence="3">JCM 6305</strain>
    </source>
</reference>
<accession>A0ABP5XLV1</accession>
<gene>
    <name evidence="2" type="ORF">GCM10010405_44100</name>
</gene>
<name>A0ABP5XLV1_9ACTN</name>
<evidence type="ECO:0000313" key="2">
    <source>
        <dbReference type="EMBL" id="GAA2455253.1"/>
    </source>
</evidence>
<feature type="region of interest" description="Disordered" evidence="1">
    <location>
        <begin position="1"/>
        <end position="23"/>
    </location>
</feature>
<dbReference type="Proteomes" id="UP001501638">
    <property type="component" value="Unassembled WGS sequence"/>
</dbReference>
<protein>
    <recommendedName>
        <fullName evidence="4">Transposase</fullName>
    </recommendedName>
</protein>
<sequence length="103" mass="10481">MGRGAGGTVAADRSPIRPGGAATAVAGRCARAAGAGRPGKRSPEGATPRQLAEYAGLDSPAGLQHLPNRARWEADEVRDDVQAYVAERLGTDDGVLVVDETGS</sequence>
<keyword evidence="3" id="KW-1185">Reference proteome</keyword>
<evidence type="ECO:0000256" key="1">
    <source>
        <dbReference type="SAM" id="MobiDB-lite"/>
    </source>
</evidence>
<organism evidence="2 3">
    <name type="scientific">Streptomyces macrosporus</name>
    <dbReference type="NCBI Taxonomy" id="44032"/>
    <lineage>
        <taxon>Bacteria</taxon>
        <taxon>Bacillati</taxon>
        <taxon>Actinomycetota</taxon>
        <taxon>Actinomycetes</taxon>
        <taxon>Kitasatosporales</taxon>
        <taxon>Streptomycetaceae</taxon>
        <taxon>Streptomyces</taxon>
    </lineage>
</organism>